<dbReference type="Proteomes" id="UP000323717">
    <property type="component" value="Unassembled WGS sequence"/>
</dbReference>
<sequence length="100" mass="10584">MRNIIKHPFINLIFFVALFAFSGCTNEMEPDIAGNSNLPADGTPLTVRATASGFQAPAQPGSSPATRTPVMEATSTKFQTGDAIGLFCVRKNASGTEYIS</sequence>
<dbReference type="Gene3D" id="2.60.40.2620">
    <property type="entry name" value="Fimbrillin-like"/>
    <property type="match status" value="1"/>
</dbReference>
<dbReference type="CDD" id="cd13120">
    <property type="entry name" value="BF2867_like_N"/>
    <property type="match status" value="1"/>
</dbReference>
<dbReference type="InterPro" id="IPR042278">
    <property type="entry name" value="Mfa-like_1_N"/>
</dbReference>
<dbReference type="PROSITE" id="PS51257">
    <property type="entry name" value="PROKAR_LIPOPROTEIN"/>
    <property type="match status" value="1"/>
</dbReference>
<gene>
    <name evidence="2" type="ORF">F3D71_30965</name>
</gene>
<protein>
    <submittedName>
        <fullName evidence="2">Uncharacterized protein</fullName>
    </submittedName>
</protein>
<organism evidence="2 3">
    <name type="scientific">Bacteroides ovatus</name>
    <dbReference type="NCBI Taxonomy" id="28116"/>
    <lineage>
        <taxon>Bacteria</taxon>
        <taxon>Pseudomonadati</taxon>
        <taxon>Bacteroidota</taxon>
        <taxon>Bacteroidia</taxon>
        <taxon>Bacteroidales</taxon>
        <taxon>Bacteroidaceae</taxon>
        <taxon>Bacteroides</taxon>
    </lineage>
</organism>
<feature type="non-terminal residue" evidence="2">
    <location>
        <position position="100"/>
    </location>
</feature>
<comment type="caution">
    <text evidence="2">The sequence shown here is derived from an EMBL/GenBank/DDBJ whole genome shotgun (WGS) entry which is preliminary data.</text>
</comment>
<evidence type="ECO:0000256" key="1">
    <source>
        <dbReference type="SAM" id="SignalP"/>
    </source>
</evidence>
<accession>A0A5M5BTS9</accession>
<dbReference type="AlphaFoldDB" id="A0A5M5BTS9"/>
<evidence type="ECO:0000313" key="3">
    <source>
        <dbReference type="Proteomes" id="UP000323717"/>
    </source>
</evidence>
<feature type="chain" id="PRO_5024409290" evidence="1">
    <location>
        <begin position="23"/>
        <end position="100"/>
    </location>
</feature>
<feature type="signal peptide" evidence="1">
    <location>
        <begin position="1"/>
        <end position="22"/>
    </location>
</feature>
<reference evidence="2 3" key="1">
    <citation type="journal article" date="2019" name="Nat. Med.">
        <title>A library of human gut bacterial isolates paired with longitudinal multiomics data enables mechanistic microbiome research.</title>
        <authorList>
            <person name="Poyet M."/>
            <person name="Groussin M."/>
            <person name="Gibbons S.M."/>
            <person name="Avila-Pacheco J."/>
            <person name="Jiang X."/>
            <person name="Kearney S.M."/>
            <person name="Perrotta A.R."/>
            <person name="Berdy B."/>
            <person name="Zhao S."/>
            <person name="Lieberman T.D."/>
            <person name="Swanson P.K."/>
            <person name="Smith M."/>
            <person name="Roesemann S."/>
            <person name="Alexander J.E."/>
            <person name="Rich S.A."/>
            <person name="Livny J."/>
            <person name="Vlamakis H."/>
            <person name="Clish C."/>
            <person name="Bullock K."/>
            <person name="Deik A."/>
            <person name="Scott J."/>
            <person name="Pierce K.A."/>
            <person name="Xavier R.J."/>
            <person name="Alm E.J."/>
        </authorList>
    </citation>
    <scope>NUCLEOTIDE SEQUENCE [LARGE SCALE GENOMIC DNA]</scope>
    <source>
        <strain evidence="2 3">BIOML-A163</strain>
    </source>
</reference>
<proteinExistence type="predicted"/>
<dbReference type="EMBL" id="VWLE01000955">
    <property type="protein sequence ID" value="KAA3932132.1"/>
    <property type="molecule type" value="Genomic_DNA"/>
</dbReference>
<evidence type="ECO:0000313" key="2">
    <source>
        <dbReference type="EMBL" id="KAA3932132.1"/>
    </source>
</evidence>
<name>A0A5M5BTS9_BACOV</name>
<keyword evidence="1" id="KW-0732">Signal</keyword>